<gene>
    <name evidence="6 8" type="primary">tilS</name>
    <name evidence="8" type="ORF">FYK55_06750</name>
</gene>
<dbReference type="NCBIfam" id="TIGR02432">
    <property type="entry name" value="lysidine_TilS_N"/>
    <property type="match status" value="1"/>
</dbReference>
<comment type="caution">
    <text evidence="8">The sequence shown here is derived from an EMBL/GenBank/DDBJ whole genome shotgun (WGS) entry which is preliminary data.</text>
</comment>
<feature type="domain" description="tRNA(Ile)-lysidine/2-thiocytidine synthase N-terminal" evidence="7">
    <location>
        <begin position="28"/>
        <end position="218"/>
    </location>
</feature>
<sequence>MNKSPAWSETLRAIEAAWPVDRYRDVGVVVACSGGADSVALVRGLGERIADSATRLGEPQGVLVVAHFNHRLRGAESEADVSFVRQLANDLGLRFESEAGTGEQEDEQSARDDRRQFLGDVARRHGARYVAMGHSLDDNVETVLHRLLRGTGPAGLTGISPFRSLSHRPEDRDLVVARPLLAVRRQQIRQALHQLGQDWREDRTNTSTRYRRNWVRHELIPRLQTEFPDAVEAIDRAISGQRQWAEAMESRVQSWIESNVISQQPLRIQRLDRSVSAASGDSASATSDQAIVVESLRRCWYQRGWPLQPFGQRQWNSVFQILCGEGPATITLPGAIEVRRDQQAVCFLRRQARSTTLRPT</sequence>
<name>A0A5M6DCQ4_9BACT</name>
<evidence type="ECO:0000256" key="1">
    <source>
        <dbReference type="ARBA" id="ARBA00022598"/>
    </source>
</evidence>
<dbReference type="GO" id="GO:0032267">
    <property type="term" value="F:tRNA(Ile)-lysidine synthase activity"/>
    <property type="evidence" value="ECO:0007669"/>
    <property type="project" value="UniProtKB-EC"/>
</dbReference>
<evidence type="ECO:0000256" key="2">
    <source>
        <dbReference type="ARBA" id="ARBA00022694"/>
    </source>
</evidence>
<protein>
    <recommendedName>
        <fullName evidence="6">tRNA(Ile)-lysidine synthase</fullName>
        <ecNumber evidence="6">6.3.4.19</ecNumber>
    </recommendedName>
    <alternativeName>
        <fullName evidence="6">tRNA(Ile)-2-lysyl-cytidine synthase</fullName>
    </alternativeName>
    <alternativeName>
        <fullName evidence="6">tRNA(Ile)-lysidine synthetase</fullName>
    </alternativeName>
</protein>
<keyword evidence="2 6" id="KW-0819">tRNA processing</keyword>
<evidence type="ECO:0000313" key="8">
    <source>
        <dbReference type="EMBL" id="KAA5545348.1"/>
    </source>
</evidence>
<evidence type="ECO:0000256" key="6">
    <source>
        <dbReference type="HAMAP-Rule" id="MF_01161"/>
    </source>
</evidence>
<comment type="subcellular location">
    <subcellularLocation>
        <location evidence="6">Cytoplasm</location>
    </subcellularLocation>
</comment>
<dbReference type="EMBL" id="VWOX01000003">
    <property type="protein sequence ID" value="KAA5545348.1"/>
    <property type="molecule type" value="Genomic_DNA"/>
</dbReference>
<dbReference type="SUPFAM" id="SSF52402">
    <property type="entry name" value="Adenine nucleotide alpha hydrolases-like"/>
    <property type="match status" value="1"/>
</dbReference>
<organism evidence="8 9">
    <name type="scientific">Roseiconus nitratireducens</name>
    <dbReference type="NCBI Taxonomy" id="2605748"/>
    <lineage>
        <taxon>Bacteria</taxon>
        <taxon>Pseudomonadati</taxon>
        <taxon>Planctomycetota</taxon>
        <taxon>Planctomycetia</taxon>
        <taxon>Pirellulales</taxon>
        <taxon>Pirellulaceae</taxon>
        <taxon>Roseiconus</taxon>
    </lineage>
</organism>
<dbReference type="Gene3D" id="3.40.50.620">
    <property type="entry name" value="HUPs"/>
    <property type="match status" value="1"/>
</dbReference>
<dbReference type="GO" id="GO:0005524">
    <property type="term" value="F:ATP binding"/>
    <property type="evidence" value="ECO:0007669"/>
    <property type="project" value="UniProtKB-UniRule"/>
</dbReference>
<dbReference type="PANTHER" id="PTHR43033:SF1">
    <property type="entry name" value="TRNA(ILE)-LYSIDINE SYNTHASE-RELATED"/>
    <property type="match status" value="1"/>
</dbReference>
<reference evidence="8 9" key="1">
    <citation type="submission" date="2019-08" db="EMBL/GenBank/DDBJ databases">
        <authorList>
            <person name="Dhanesh K."/>
            <person name="Kumar G."/>
            <person name="Sasikala C."/>
            <person name="Venkata Ramana C."/>
        </authorList>
    </citation>
    <scope>NUCLEOTIDE SEQUENCE [LARGE SCALE GENOMIC DNA]</scope>
    <source>
        <strain evidence="8 9">JC645</strain>
    </source>
</reference>
<dbReference type="RefSeq" id="WP_150075618.1">
    <property type="nucleotide sequence ID" value="NZ_VWOX01000003.1"/>
</dbReference>
<dbReference type="CDD" id="cd01992">
    <property type="entry name" value="TilS_N"/>
    <property type="match status" value="1"/>
</dbReference>
<accession>A0A5M6DCQ4</accession>
<comment type="similarity">
    <text evidence="6">Belongs to the tRNA(Ile)-lysidine synthase family.</text>
</comment>
<dbReference type="GO" id="GO:0005737">
    <property type="term" value="C:cytoplasm"/>
    <property type="evidence" value="ECO:0007669"/>
    <property type="project" value="UniProtKB-SubCell"/>
</dbReference>
<dbReference type="EC" id="6.3.4.19" evidence="6"/>
<evidence type="ECO:0000256" key="5">
    <source>
        <dbReference type="ARBA" id="ARBA00048539"/>
    </source>
</evidence>
<keyword evidence="9" id="KW-1185">Reference proteome</keyword>
<dbReference type="HAMAP" id="MF_01161">
    <property type="entry name" value="tRNA_Ile_lys_synt"/>
    <property type="match status" value="1"/>
</dbReference>
<comment type="catalytic activity">
    <reaction evidence="5 6">
        <text>cytidine(34) in tRNA(Ile2) + L-lysine + ATP = lysidine(34) in tRNA(Ile2) + AMP + diphosphate + H(+)</text>
        <dbReference type="Rhea" id="RHEA:43744"/>
        <dbReference type="Rhea" id="RHEA-COMP:10625"/>
        <dbReference type="Rhea" id="RHEA-COMP:10670"/>
        <dbReference type="ChEBI" id="CHEBI:15378"/>
        <dbReference type="ChEBI" id="CHEBI:30616"/>
        <dbReference type="ChEBI" id="CHEBI:32551"/>
        <dbReference type="ChEBI" id="CHEBI:33019"/>
        <dbReference type="ChEBI" id="CHEBI:82748"/>
        <dbReference type="ChEBI" id="CHEBI:83665"/>
        <dbReference type="ChEBI" id="CHEBI:456215"/>
        <dbReference type="EC" id="6.3.4.19"/>
    </reaction>
</comment>
<evidence type="ECO:0000313" key="9">
    <source>
        <dbReference type="Proteomes" id="UP000324479"/>
    </source>
</evidence>
<dbReference type="InterPro" id="IPR012094">
    <property type="entry name" value="tRNA_Ile_lys_synt"/>
</dbReference>
<proteinExistence type="inferred from homology"/>
<dbReference type="Pfam" id="PF01171">
    <property type="entry name" value="ATP_bind_3"/>
    <property type="match status" value="1"/>
</dbReference>
<keyword evidence="3 6" id="KW-0547">Nucleotide-binding</keyword>
<evidence type="ECO:0000256" key="4">
    <source>
        <dbReference type="ARBA" id="ARBA00022840"/>
    </source>
</evidence>
<dbReference type="Proteomes" id="UP000324479">
    <property type="component" value="Unassembled WGS sequence"/>
</dbReference>
<comment type="domain">
    <text evidence="6">The N-terminal region contains the highly conserved SGGXDS motif, predicted to be a P-loop motif involved in ATP binding.</text>
</comment>
<dbReference type="AlphaFoldDB" id="A0A5M6DCQ4"/>
<keyword evidence="4 6" id="KW-0067">ATP-binding</keyword>
<dbReference type="PANTHER" id="PTHR43033">
    <property type="entry name" value="TRNA(ILE)-LYSIDINE SYNTHASE-RELATED"/>
    <property type="match status" value="1"/>
</dbReference>
<dbReference type="GO" id="GO:0006400">
    <property type="term" value="P:tRNA modification"/>
    <property type="evidence" value="ECO:0007669"/>
    <property type="project" value="UniProtKB-UniRule"/>
</dbReference>
<dbReference type="InterPro" id="IPR014729">
    <property type="entry name" value="Rossmann-like_a/b/a_fold"/>
</dbReference>
<keyword evidence="6" id="KW-0963">Cytoplasm</keyword>
<feature type="binding site" evidence="6">
    <location>
        <begin position="33"/>
        <end position="38"/>
    </location>
    <ligand>
        <name>ATP</name>
        <dbReference type="ChEBI" id="CHEBI:30616"/>
    </ligand>
</feature>
<evidence type="ECO:0000259" key="7">
    <source>
        <dbReference type="Pfam" id="PF01171"/>
    </source>
</evidence>
<dbReference type="InterPro" id="IPR011063">
    <property type="entry name" value="TilS/TtcA_N"/>
</dbReference>
<dbReference type="InterPro" id="IPR012795">
    <property type="entry name" value="tRNA_Ile_lys_synt_N"/>
</dbReference>
<evidence type="ECO:0000256" key="3">
    <source>
        <dbReference type="ARBA" id="ARBA00022741"/>
    </source>
</evidence>
<keyword evidence="1 6" id="KW-0436">Ligase</keyword>
<comment type="function">
    <text evidence="6">Ligates lysine onto the cytidine present at position 34 of the AUA codon-specific tRNA(Ile) that contains the anticodon CAU, in an ATP-dependent manner. Cytidine is converted to lysidine, thus changing the amino acid specificity of the tRNA from methionine to isoleucine.</text>
</comment>